<protein>
    <submittedName>
        <fullName evidence="2">Uncharacterized protein</fullName>
    </submittedName>
</protein>
<feature type="compositionally biased region" description="Polar residues" evidence="1">
    <location>
        <begin position="198"/>
        <end position="208"/>
    </location>
</feature>
<reference evidence="2" key="1">
    <citation type="submission" date="2020-11" db="EMBL/GenBank/DDBJ databases">
        <authorList>
            <person name="Tran Van P."/>
        </authorList>
    </citation>
    <scope>NUCLEOTIDE SEQUENCE</scope>
</reference>
<feature type="compositionally biased region" description="Low complexity" evidence="1">
    <location>
        <begin position="12"/>
        <end position="21"/>
    </location>
</feature>
<name>A0A7R9EH80_9NEOP</name>
<organism evidence="2">
    <name type="scientific">Timema monikensis</name>
    <dbReference type="NCBI Taxonomy" id="170555"/>
    <lineage>
        <taxon>Eukaryota</taxon>
        <taxon>Metazoa</taxon>
        <taxon>Ecdysozoa</taxon>
        <taxon>Arthropoda</taxon>
        <taxon>Hexapoda</taxon>
        <taxon>Insecta</taxon>
        <taxon>Pterygota</taxon>
        <taxon>Neoptera</taxon>
        <taxon>Polyneoptera</taxon>
        <taxon>Phasmatodea</taxon>
        <taxon>Timematodea</taxon>
        <taxon>Timematoidea</taxon>
        <taxon>Timematidae</taxon>
        <taxon>Timema</taxon>
    </lineage>
</organism>
<gene>
    <name evidence="2" type="ORF">TMSB3V08_LOCUS10185</name>
</gene>
<dbReference type="EMBL" id="OB796510">
    <property type="protein sequence ID" value="CAD7433513.1"/>
    <property type="molecule type" value="Genomic_DNA"/>
</dbReference>
<feature type="compositionally biased region" description="Low complexity" evidence="1">
    <location>
        <begin position="54"/>
        <end position="65"/>
    </location>
</feature>
<feature type="region of interest" description="Disordered" evidence="1">
    <location>
        <begin position="179"/>
        <end position="211"/>
    </location>
</feature>
<feature type="compositionally biased region" description="Polar residues" evidence="1">
    <location>
        <begin position="1"/>
        <end position="10"/>
    </location>
</feature>
<feature type="compositionally biased region" description="Basic and acidic residues" evidence="1">
    <location>
        <begin position="78"/>
        <end position="100"/>
    </location>
</feature>
<dbReference type="AlphaFoldDB" id="A0A7R9EH80"/>
<feature type="region of interest" description="Disordered" evidence="1">
    <location>
        <begin position="1"/>
        <end position="100"/>
    </location>
</feature>
<feature type="compositionally biased region" description="Polar residues" evidence="1">
    <location>
        <begin position="35"/>
        <end position="46"/>
    </location>
</feature>
<accession>A0A7R9EH80</accession>
<evidence type="ECO:0000313" key="2">
    <source>
        <dbReference type="EMBL" id="CAD7433513.1"/>
    </source>
</evidence>
<proteinExistence type="predicted"/>
<evidence type="ECO:0000256" key="1">
    <source>
        <dbReference type="SAM" id="MobiDB-lite"/>
    </source>
</evidence>
<sequence length="260" mass="28814">MGIEESSSGFEPQLQPQQQQLNVVSPEEPKRQHCKVSTGSLGSPSEQPHAGRRLTPTLTITLPSTEELRGANAMEGNNHTEQRERGSKSPKETTRSLEGRVEHHVSITRPVGIRMLSVFDTCGIVLPKATPYLQVEFLPVRYAYLNAIKLAKFLKGTTPYFNTREPLMSSSQAAFEVSEASKVRSTGSPQLPEERQQKASTVSAPPTTTDDERAFRRQPFIPVQEPYGSSVDTTSQIKRLSSGKDSIPMHLNSFMKVHLL</sequence>